<dbReference type="AlphaFoldDB" id="A0A1G7SWM6"/>
<evidence type="ECO:0000256" key="1">
    <source>
        <dbReference type="SAM" id="SignalP"/>
    </source>
</evidence>
<protein>
    <recommendedName>
        <fullName evidence="4">TRAP transporter solute receptor, TAXI family</fullName>
    </recommendedName>
</protein>
<dbReference type="NCBIfam" id="TIGR02122">
    <property type="entry name" value="TRAP_TAXI"/>
    <property type="match status" value="1"/>
</dbReference>
<dbReference type="InterPro" id="IPR011852">
    <property type="entry name" value="TRAP_TAXI"/>
</dbReference>
<sequence length="336" mass="36362">MSITLNRRQMLAALGASTAVLGLPNSVFAQTQAVRIGTSSVGSVFYTLAIGAGEIITDYAGINSTVEPVGGSAANINGLVQNNIDLSINNSFSSYSGLTGQYGFPEPIDVRLLVQGQPSYRWIFVRPGAGIETPADLNGRTIIGERRALPELRILLDAFITHFGLDESSMNIVETNETTEAIEAIRVGSVDAVILPFSPRAGQVEEPMLGGAMEFLQISPEDRDALLELLPAAFYGVDQPADDFSNQPEIVPLTSLNTYLISHANLDEEIAYQVTKALFDNHEDFVSYHGTARDWTVENTLASPAIPFHPGAIRYFEETGVWTEELAALQEELLAI</sequence>
<accession>A0A1G7SWM6</accession>
<dbReference type="Proteomes" id="UP000199495">
    <property type="component" value="Unassembled WGS sequence"/>
</dbReference>
<name>A0A1G7SWM6_9HYPH</name>
<dbReference type="RefSeq" id="WP_090591767.1">
    <property type="nucleotide sequence ID" value="NZ_FNCS01000001.1"/>
</dbReference>
<proteinExistence type="predicted"/>
<evidence type="ECO:0000313" key="2">
    <source>
        <dbReference type="EMBL" id="SDG27487.1"/>
    </source>
</evidence>
<keyword evidence="3" id="KW-1185">Reference proteome</keyword>
<evidence type="ECO:0008006" key="4">
    <source>
        <dbReference type="Google" id="ProtNLM"/>
    </source>
</evidence>
<dbReference type="Pfam" id="PF16868">
    <property type="entry name" value="NMT1_3"/>
    <property type="match status" value="1"/>
</dbReference>
<evidence type="ECO:0000313" key="3">
    <source>
        <dbReference type="Proteomes" id="UP000199495"/>
    </source>
</evidence>
<dbReference type="PANTHER" id="PTHR42941">
    <property type="entry name" value="SLL1037 PROTEIN"/>
    <property type="match status" value="1"/>
</dbReference>
<dbReference type="STRING" id="440168.SAMN04487974_101777"/>
<gene>
    <name evidence="2" type="ORF">SAMN04487974_101777</name>
</gene>
<reference evidence="2 3" key="1">
    <citation type="submission" date="2016-10" db="EMBL/GenBank/DDBJ databases">
        <authorList>
            <person name="de Groot N.N."/>
        </authorList>
    </citation>
    <scope>NUCLEOTIDE SEQUENCE [LARGE SCALE GENOMIC DNA]</scope>
    <source>
        <strain evidence="2 3">CGMCC 1.10267</strain>
    </source>
</reference>
<keyword evidence="1" id="KW-0732">Signal</keyword>
<feature type="chain" id="PRO_5011792720" description="TRAP transporter solute receptor, TAXI family" evidence="1">
    <location>
        <begin position="30"/>
        <end position="336"/>
    </location>
</feature>
<organism evidence="2 3">
    <name type="scientific">Pelagibacterium luteolum</name>
    <dbReference type="NCBI Taxonomy" id="440168"/>
    <lineage>
        <taxon>Bacteria</taxon>
        <taxon>Pseudomonadati</taxon>
        <taxon>Pseudomonadota</taxon>
        <taxon>Alphaproteobacteria</taxon>
        <taxon>Hyphomicrobiales</taxon>
        <taxon>Devosiaceae</taxon>
        <taxon>Pelagibacterium</taxon>
    </lineage>
</organism>
<dbReference type="InterPro" id="IPR006311">
    <property type="entry name" value="TAT_signal"/>
</dbReference>
<dbReference type="PROSITE" id="PS51318">
    <property type="entry name" value="TAT"/>
    <property type="match status" value="1"/>
</dbReference>
<dbReference type="Gene3D" id="3.40.190.10">
    <property type="entry name" value="Periplasmic binding protein-like II"/>
    <property type="match status" value="2"/>
</dbReference>
<dbReference type="SUPFAM" id="SSF53850">
    <property type="entry name" value="Periplasmic binding protein-like II"/>
    <property type="match status" value="1"/>
</dbReference>
<dbReference type="EMBL" id="FNCS01000001">
    <property type="protein sequence ID" value="SDG27487.1"/>
    <property type="molecule type" value="Genomic_DNA"/>
</dbReference>
<dbReference type="PANTHER" id="PTHR42941:SF1">
    <property type="entry name" value="SLL1037 PROTEIN"/>
    <property type="match status" value="1"/>
</dbReference>
<dbReference type="OrthoDB" id="9776669at2"/>
<feature type="signal peptide" evidence="1">
    <location>
        <begin position="1"/>
        <end position="29"/>
    </location>
</feature>